<gene>
    <name evidence="2" type="ORF">B0A50_02275</name>
</gene>
<feature type="compositionally biased region" description="Basic and acidic residues" evidence="1">
    <location>
        <begin position="547"/>
        <end position="560"/>
    </location>
</feature>
<dbReference type="EMBL" id="NAJL01000008">
    <property type="protein sequence ID" value="TKA31428.1"/>
    <property type="molecule type" value="Genomic_DNA"/>
</dbReference>
<feature type="compositionally biased region" description="Polar residues" evidence="1">
    <location>
        <begin position="608"/>
        <end position="621"/>
    </location>
</feature>
<keyword evidence="3" id="KW-1185">Reference proteome</keyword>
<dbReference type="OrthoDB" id="5423493at2759"/>
<protein>
    <submittedName>
        <fullName evidence="2">Uncharacterized protein</fullName>
    </submittedName>
</protein>
<feature type="region of interest" description="Disordered" evidence="1">
    <location>
        <begin position="1"/>
        <end position="222"/>
    </location>
</feature>
<feature type="compositionally biased region" description="Basic residues" evidence="1">
    <location>
        <begin position="104"/>
        <end position="115"/>
    </location>
</feature>
<feature type="compositionally biased region" description="Basic and acidic residues" evidence="1">
    <location>
        <begin position="20"/>
        <end position="30"/>
    </location>
</feature>
<evidence type="ECO:0000313" key="2">
    <source>
        <dbReference type="EMBL" id="TKA31428.1"/>
    </source>
</evidence>
<evidence type="ECO:0000313" key="3">
    <source>
        <dbReference type="Proteomes" id="UP000308549"/>
    </source>
</evidence>
<feature type="compositionally biased region" description="Basic residues" evidence="1">
    <location>
        <begin position="292"/>
        <end position="311"/>
    </location>
</feature>
<feature type="compositionally biased region" description="Basic and acidic residues" evidence="1">
    <location>
        <begin position="127"/>
        <end position="142"/>
    </location>
</feature>
<accession>A0A4U0U8D8</accession>
<evidence type="ECO:0000256" key="1">
    <source>
        <dbReference type="SAM" id="MobiDB-lite"/>
    </source>
</evidence>
<dbReference type="AlphaFoldDB" id="A0A4U0U8D8"/>
<feature type="compositionally biased region" description="Polar residues" evidence="1">
    <location>
        <begin position="393"/>
        <end position="404"/>
    </location>
</feature>
<feature type="compositionally biased region" description="Basic and acidic residues" evidence="1">
    <location>
        <begin position="38"/>
        <end position="51"/>
    </location>
</feature>
<feature type="compositionally biased region" description="Basic residues" evidence="1">
    <location>
        <begin position="52"/>
        <end position="62"/>
    </location>
</feature>
<feature type="compositionally biased region" description="Basic residues" evidence="1">
    <location>
        <begin position="519"/>
        <end position="531"/>
    </location>
</feature>
<organism evidence="2 3">
    <name type="scientific">Salinomyces thailandicus</name>
    <dbReference type="NCBI Taxonomy" id="706561"/>
    <lineage>
        <taxon>Eukaryota</taxon>
        <taxon>Fungi</taxon>
        <taxon>Dikarya</taxon>
        <taxon>Ascomycota</taxon>
        <taxon>Pezizomycotina</taxon>
        <taxon>Dothideomycetes</taxon>
        <taxon>Dothideomycetidae</taxon>
        <taxon>Mycosphaerellales</taxon>
        <taxon>Teratosphaeriaceae</taxon>
        <taxon>Salinomyces</taxon>
    </lineage>
</organism>
<feature type="region of interest" description="Disordered" evidence="1">
    <location>
        <begin position="251"/>
        <end position="649"/>
    </location>
</feature>
<comment type="caution">
    <text evidence="2">The sequence shown here is derived from an EMBL/GenBank/DDBJ whole genome shotgun (WGS) entry which is preliminary data.</text>
</comment>
<proteinExistence type="predicted"/>
<dbReference type="Proteomes" id="UP000308549">
    <property type="component" value="Unassembled WGS sequence"/>
</dbReference>
<reference evidence="2 3" key="1">
    <citation type="submission" date="2017-03" db="EMBL/GenBank/DDBJ databases">
        <title>Genomes of endolithic fungi from Antarctica.</title>
        <authorList>
            <person name="Coleine C."/>
            <person name="Masonjones S."/>
            <person name="Stajich J.E."/>
        </authorList>
    </citation>
    <scope>NUCLEOTIDE SEQUENCE [LARGE SCALE GENOMIC DNA]</scope>
    <source>
        <strain evidence="2 3">CCFEE 6315</strain>
    </source>
</reference>
<feature type="compositionally biased region" description="Acidic residues" evidence="1">
    <location>
        <begin position="262"/>
        <end position="283"/>
    </location>
</feature>
<feature type="compositionally biased region" description="Acidic residues" evidence="1">
    <location>
        <begin position="639"/>
        <end position="648"/>
    </location>
</feature>
<name>A0A4U0U8D8_9PEZI</name>
<feature type="compositionally biased region" description="Acidic residues" evidence="1">
    <location>
        <begin position="536"/>
        <end position="546"/>
    </location>
</feature>
<sequence length="696" mass="75914">MARLRSAPSAQTSPPAKAQSKREALREKTNTTRAGKTQAHDDHGDTEELVKSAKRRDVRPKKAAQDEDELVMVGGLGREDSDAPPTTDELAKSDGPPPPTATRTNRRPPRMKRKAAQSEAQSQVLEGLKKRMEATARKEAGAKKAPRHAAKEAEESTAPSPEVLSARPAAARQSTSTAQEGRSEFSLSPSPPPPGRLSSVQDKHSSLAQSGSVLRPQSTPAVETSILALKNFKRRPRQPSMLAMVQQRTIAARPSAVNSAAVDDDPSVYDFDQEASGDEEDDFRPDAEGTPLHRHKGKRKSSTSTKKKKQSARPAEVTKATTNSAQSSKRKSGDLDASHSAIDVLEAKRHKLDQPAPATDGDHPTELQAVPLRRPTSIERRANPQPLIDSEVQVINSSRSSTPLTEAHSSEHDGYAQAPLDGHTVPSTEKDEEDDLYGATPPRQVAQYPAELEDDIPNGTMAEPTGSSPLPQDPLDDLEPDLYADPATQVTQQSPESEHRKVKKQIKPISTANLQALLPKRRQKPKPRHRKSEYDFISDEEDEGELDASHLEEHEDELGGRLRRQPKATSGKGRRTTAPSKSSKGKSRAGKATPAPRKSSAPGVLKSAPSTAQQLKATKTYSRAAAATSDKENEAYASGEDDEEDTTDLPEVSMHEVAKSHELEAVKRKFEEVDGWDMEFESMSQDDHRSSSQHWR</sequence>
<feature type="compositionally biased region" description="Polar residues" evidence="1">
    <location>
        <begin position="206"/>
        <end position="222"/>
    </location>
</feature>